<dbReference type="InterPro" id="IPR006593">
    <property type="entry name" value="Cyt_b561/ferric_Rdtase_TM"/>
</dbReference>
<feature type="transmembrane region" description="Helical" evidence="11">
    <location>
        <begin position="590"/>
        <end position="610"/>
    </location>
</feature>
<evidence type="ECO:0000259" key="14">
    <source>
        <dbReference type="PROSITE" id="PS50939"/>
    </source>
</evidence>
<evidence type="ECO:0000256" key="4">
    <source>
        <dbReference type="ARBA" id="ARBA00022448"/>
    </source>
</evidence>
<feature type="domain" description="DOMON" evidence="13">
    <location>
        <begin position="352"/>
        <end position="468"/>
    </location>
</feature>
<dbReference type="InterPro" id="IPR042307">
    <property type="entry name" value="Reeler_sf"/>
</dbReference>
<evidence type="ECO:0000313" key="15">
    <source>
        <dbReference type="EnsemblMetazoa" id="G17212.2:cds"/>
    </source>
</evidence>
<dbReference type="GO" id="GO:0099072">
    <property type="term" value="P:regulation of postsynaptic membrane neurotransmitter receptor levels"/>
    <property type="evidence" value="ECO:0007669"/>
    <property type="project" value="TreeGrafter"/>
</dbReference>
<dbReference type="Pfam" id="PF03351">
    <property type="entry name" value="DOMON"/>
    <property type="match status" value="2"/>
</dbReference>
<evidence type="ECO:0000256" key="11">
    <source>
        <dbReference type="SAM" id="Phobius"/>
    </source>
</evidence>
<evidence type="ECO:0000256" key="1">
    <source>
        <dbReference type="ARBA" id="ARBA00001970"/>
    </source>
</evidence>
<evidence type="ECO:0000256" key="6">
    <source>
        <dbReference type="ARBA" id="ARBA00022982"/>
    </source>
</evidence>
<dbReference type="GO" id="GO:1900449">
    <property type="term" value="P:regulation of glutamate receptor signaling pathway"/>
    <property type="evidence" value="ECO:0007669"/>
    <property type="project" value="InterPro"/>
</dbReference>
<evidence type="ECO:0000256" key="9">
    <source>
        <dbReference type="ARBA" id="ARBA00023136"/>
    </source>
</evidence>
<protein>
    <recommendedName>
        <fullName evidence="17">Ferric-chelate reductase 1</fullName>
    </recommendedName>
</protein>
<keyword evidence="8" id="KW-0408">Iron</keyword>
<dbReference type="CDD" id="cd08760">
    <property type="entry name" value="Cyt_b561_FRRS1_like"/>
    <property type="match status" value="1"/>
</dbReference>
<dbReference type="PANTHER" id="PTHR46902">
    <property type="entry name" value="DOMON DOMAIN-CONTAINING PROTEIN FRRS1L"/>
    <property type="match status" value="1"/>
</dbReference>
<feature type="transmembrane region" description="Helical" evidence="11">
    <location>
        <begin position="718"/>
        <end position="738"/>
    </location>
</feature>
<dbReference type="Gene3D" id="2.60.40.4060">
    <property type="entry name" value="Reeler domain"/>
    <property type="match status" value="1"/>
</dbReference>
<dbReference type="CDD" id="cd08544">
    <property type="entry name" value="Reeler"/>
    <property type="match status" value="1"/>
</dbReference>
<feature type="chain" id="PRO_5036447862" description="Ferric-chelate reductase 1" evidence="12">
    <location>
        <begin position="20"/>
        <end position="740"/>
    </location>
</feature>
<dbReference type="InterPro" id="IPR042789">
    <property type="entry name" value="FRRS1L"/>
</dbReference>
<evidence type="ECO:0008006" key="17">
    <source>
        <dbReference type="Google" id="ProtNLM"/>
    </source>
</evidence>
<dbReference type="OMA" id="YNANQAD"/>
<dbReference type="Gene3D" id="1.20.120.1770">
    <property type="match status" value="1"/>
</dbReference>
<dbReference type="PROSITE" id="PS50836">
    <property type="entry name" value="DOMON"/>
    <property type="match status" value="2"/>
</dbReference>
<accession>A0A8W8J629</accession>
<evidence type="ECO:0000313" key="16">
    <source>
        <dbReference type="Proteomes" id="UP000005408"/>
    </source>
</evidence>
<dbReference type="InterPro" id="IPR002861">
    <property type="entry name" value="Reeler_dom"/>
</dbReference>
<keyword evidence="10" id="KW-0325">Glycoprotein</keyword>
<keyword evidence="12" id="KW-0732">Signal</keyword>
<dbReference type="SMART" id="SM00664">
    <property type="entry name" value="DoH"/>
    <property type="match status" value="2"/>
</dbReference>
<keyword evidence="9 11" id="KW-0472">Membrane</keyword>
<keyword evidence="7 11" id="KW-1133">Transmembrane helix</keyword>
<feature type="transmembrane region" description="Helical" evidence="11">
    <location>
        <begin position="656"/>
        <end position="674"/>
    </location>
</feature>
<keyword evidence="5 11" id="KW-0812">Transmembrane</keyword>
<dbReference type="PROSITE" id="PS50939">
    <property type="entry name" value="CYTOCHROME_B561"/>
    <property type="match status" value="1"/>
</dbReference>
<proteinExistence type="inferred from homology"/>
<sequence length="740" mass="80449">MASRVLWPVLLACVSPVLMYPSGAPGCSNGGPSDFSPSHGTTVNDPSLPYTVNATKSGKDWTVTIRADNSYFKGFLLRAMPMNSSETVTGSYVTIPTDTRNCSATDATHTSADTNHTSLTFVWRQSDAMSGDVYFKATIVHTKSTDYKITTSLPPTIVPDPECGSTKGCQSDCNTGTCSYQVTWKRSGDLVRFEFQQLLGTGNKYQAVGLSNDSLMGNDSVMICKSSAGVASFEQGTNSPSPGSYYAPLRNPNDVRTIETSQADGVIKCVVERPITSNDSNVFPLTESWYLLHAMGPVVPGGYVVKHTATTSTQNKVDFLTANQPPPPSGIGRDPDCGVSKGCQFSCSGDSCSYLLTWQVRDDLVRFEMMEALSGNNYQAMGFSSDNKMGDDSVMACKLNGGSASFELGFNTGKSYSSIPDLTGTGVSVIETSYTSGVVRCVIDRTINSTNNQVFSLTRNWYLLRASGPVSGGSLSTHRSKTSSSSTVDFLSASLVTEAEADLLMVKLHGSFMMIAWVMFSSIGIVTARFFKGGWEGKTLGGIKVWFQIHRTCMVSVFILTIAAFVIIFIDVGEYREVAVSDDRDYLRYHPVLGIVVTALTVINPIMSLFRCGPDDKRRPIFNIAHFLVGTGAHILAAITVLFGMNIDRSNVSMDASYVMYAYMATFVAIELAFELQRICEKSFNSSNDVAIEMKSTSEKSEKSIQFEKRPAIKKETFLYIHMLLMIAFCVAMVVIVITS</sequence>
<feature type="domain" description="DOMON" evidence="13">
    <location>
        <begin position="178"/>
        <end position="296"/>
    </location>
</feature>
<name>A0A8W8J629_MAGGI</name>
<evidence type="ECO:0000256" key="5">
    <source>
        <dbReference type="ARBA" id="ARBA00022692"/>
    </source>
</evidence>
<feature type="domain" description="Cytochrome b561" evidence="14">
    <location>
        <begin position="472"/>
        <end position="684"/>
    </location>
</feature>
<evidence type="ECO:0000256" key="2">
    <source>
        <dbReference type="ARBA" id="ARBA00004141"/>
    </source>
</evidence>
<evidence type="ECO:0000256" key="12">
    <source>
        <dbReference type="SAM" id="SignalP"/>
    </source>
</evidence>
<feature type="signal peptide" evidence="12">
    <location>
        <begin position="1"/>
        <end position="19"/>
    </location>
</feature>
<dbReference type="OrthoDB" id="2419613at2759"/>
<feature type="transmembrane region" description="Helical" evidence="11">
    <location>
        <begin position="622"/>
        <end position="644"/>
    </location>
</feature>
<keyword evidence="4" id="KW-0813">Transport</keyword>
<keyword evidence="16" id="KW-1185">Reference proteome</keyword>
<feature type="transmembrane region" description="Helical" evidence="11">
    <location>
        <begin position="552"/>
        <end position="570"/>
    </location>
</feature>
<evidence type="ECO:0000256" key="8">
    <source>
        <dbReference type="ARBA" id="ARBA00023004"/>
    </source>
</evidence>
<dbReference type="SMART" id="SM00665">
    <property type="entry name" value="B561"/>
    <property type="match status" value="1"/>
</dbReference>
<evidence type="ECO:0000256" key="3">
    <source>
        <dbReference type="ARBA" id="ARBA00009195"/>
    </source>
</evidence>
<dbReference type="Proteomes" id="UP000005408">
    <property type="component" value="Unassembled WGS sequence"/>
</dbReference>
<dbReference type="InterPro" id="IPR005018">
    <property type="entry name" value="DOMON_domain"/>
</dbReference>
<keyword evidence="6" id="KW-0249">Electron transport</keyword>
<feature type="transmembrane region" description="Helical" evidence="11">
    <location>
        <begin position="512"/>
        <end position="531"/>
    </location>
</feature>
<comment type="subcellular location">
    <subcellularLocation>
        <location evidence="2">Membrane</location>
        <topology evidence="2">Multi-pass membrane protein</topology>
    </subcellularLocation>
</comment>
<dbReference type="EnsemblMetazoa" id="G17212.2">
    <property type="protein sequence ID" value="G17212.2:cds"/>
    <property type="gene ID" value="G17212"/>
</dbReference>
<comment type="cofactor">
    <cofactor evidence="1">
        <name>heme b</name>
        <dbReference type="ChEBI" id="CHEBI:60344"/>
    </cofactor>
</comment>
<dbReference type="GO" id="GO:0016020">
    <property type="term" value="C:membrane"/>
    <property type="evidence" value="ECO:0007669"/>
    <property type="project" value="UniProtKB-SubCell"/>
</dbReference>
<evidence type="ECO:0000256" key="10">
    <source>
        <dbReference type="ARBA" id="ARBA00023180"/>
    </source>
</evidence>
<dbReference type="AlphaFoldDB" id="A0A8W8J629"/>
<organism evidence="15 16">
    <name type="scientific">Magallana gigas</name>
    <name type="common">Pacific oyster</name>
    <name type="synonym">Crassostrea gigas</name>
    <dbReference type="NCBI Taxonomy" id="29159"/>
    <lineage>
        <taxon>Eukaryota</taxon>
        <taxon>Metazoa</taxon>
        <taxon>Spiralia</taxon>
        <taxon>Lophotrochozoa</taxon>
        <taxon>Mollusca</taxon>
        <taxon>Bivalvia</taxon>
        <taxon>Autobranchia</taxon>
        <taxon>Pteriomorphia</taxon>
        <taxon>Ostreida</taxon>
        <taxon>Ostreoidea</taxon>
        <taxon>Ostreidae</taxon>
        <taxon>Magallana</taxon>
    </lineage>
</organism>
<reference evidence="15" key="1">
    <citation type="submission" date="2022-08" db="UniProtKB">
        <authorList>
            <consortium name="EnsemblMetazoa"/>
        </authorList>
    </citation>
    <scope>IDENTIFICATION</scope>
    <source>
        <strain evidence="15">05x7-T-G4-1.051#20</strain>
    </source>
</reference>
<dbReference type="Pfam" id="PF02014">
    <property type="entry name" value="Reeler"/>
    <property type="match status" value="1"/>
</dbReference>
<evidence type="ECO:0000256" key="7">
    <source>
        <dbReference type="ARBA" id="ARBA00022989"/>
    </source>
</evidence>
<dbReference type="PANTHER" id="PTHR46902:SF1">
    <property type="entry name" value="DOMON DOMAIN-CONTAINING PROTEIN FRRS1L"/>
    <property type="match status" value="1"/>
</dbReference>
<evidence type="ECO:0000259" key="13">
    <source>
        <dbReference type="PROSITE" id="PS50836"/>
    </source>
</evidence>
<comment type="similarity">
    <text evidence="3">Belongs to the FRRS1 family.</text>
</comment>